<comment type="caution">
    <text evidence="4">The sequence shown here is derived from an EMBL/GenBank/DDBJ whole genome shotgun (WGS) entry which is preliminary data.</text>
</comment>
<evidence type="ECO:0000256" key="2">
    <source>
        <dbReference type="ARBA" id="ARBA00023239"/>
    </source>
</evidence>
<evidence type="ECO:0000256" key="1">
    <source>
        <dbReference type="ARBA" id="ARBA00022723"/>
    </source>
</evidence>
<dbReference type="AlphaFoldDB" id="A0A5M8A964"/>
<dbReference type="RefSeq" id="WP_150084444.1">
    <property type="nucleotide sequence ID" value="NZ_VWRN01000053.1"/>
</dbReference>
<evidence type="ECO:0000313" key="4">
    <source>
        <dbReference type="EMBL" id="KAA6119232.1"/>
    </source>
</evidence>
<keyword evidence="2" id="KW-0456">Lyase</keyword>
<dbReference type="Gene3D" id="3.40.50.1400">
    <property type="match status" value="1"/>
</dbReference>
<gene>
    <name evidence="4" type="ORF">F1599_21435</name>
</gene>
<dbReference type="PANTHER" id="PTHR33542:SF5">
    <property type="entry name" value="FERROCHELATASE CHE1"/>
    <property type="match status" value="1"/>
</dbReference>
<dbReference type="SUPFAM" id="SSF53800">
    <property type="entry name" value="Chelatase"/>
    <property type="match status" value="1"/>
</dbReference>
<name>A0A5M8A964_9BURK</name>
<evidence type="ECO:0000256" key="3">
    <source>
        <dbReference type="SAM" id="MobiDB-lite"/>
    </source>
</evidence>
<keyword evidence="1" id="KW-0479">Metal-binding</keyword>
<dbReference type="CDD" id="cd03416">
    <property type="entry name" value="CbiX_SirB_N"/>
    <property type="match status" value="1"/>
</dbReference>
<keyword evidence="5" id="KW-1185">Reference proteome</keyword>
<dbReference type="PANTHER" id="PTHR33542">
    <property type="entry name" value="SIROHYDROCHLORIN FERROCHELATASE, CHLOROPLASTIC"/>
    <property type="match status" value="1"/>
</dbReference>
<feature type="region of interest" description="Disordered" evidence="3">
    <location>
        <begin position="139"/>
        <end position="173"/>
    </location>
</feature>
<feature type="compositionally biased region" description="Polar residues" evidence="3">
    <location>
        <begin position="164"/>
        <end position="173"/>
    </location>
</feature>
<dbReference type="GO" id="GO:0016829">
    <property type="term" value="F:lyase activity"/>
    <property type="evidence" value="ECO:0007669"/>
    <property type="project" value="UniProtKB-KW"/>
</dbReference>
<dbReference type="Pfam" id="PF01903">
    <property type="entry name" value="CbiX"/>
    <property type="match status" value="1"/>
</dbReference>
<proteinExistence type="predicted"/>
<organism evidence="4 5">
    <name type="scientific">Cupriavidus cauae</name>
    <dbReference type="NCBI Taxonomy" id="2608999"/>
    <lineage>
        <taxon>Bacteria</taxon>
        <taxon>Pseudomonadati</taxon>
        <taxon>Pseudomonadota</taxon>
        <taxon>Betaproteobacteria</taxon>
        <taxon>Burkholderiales</taxon>
        <taxon>Burkholderiaceae</taxon>
        <taxon>Cupriavidus</taxon>
    </lineage>
</organism>
<dbReference type="EMBL" id="VWRN01000053">
    <property type="protein sequence ID" value="KAA6119232.1"/>
    <property type="molecule type" value="Genomic_DNA"/>
</dbReference>
<dbReference type="InterPro" id="IPR002762">
    <property type="entry name" value="CbiX-like"/>
</dbReference>
<evidence type="ECO:0000313" key="5">
    <source>
        <dbReference type="Proteomes" id="UP000324324"/>
    </source>
</evidence>
<dbReference type="Proteomes" id="UP000324324">
    <property type="component" value="Unassembled WGS sequence"/>
</dbReference>
<reference evidence="4 5" key="1">
    <citation type="submission" date="2019-09" db="EMBL/GenBank/DDBJ databases">
        <title>Isolation of a novel species in the genus Cupriavidus from patients with sepsis using whole genome sequencing.</title>
        <authorList>
            <person name="Kweon O.J."/>
            <person name="Lee M.-K."/>
        </authorList>
    </citation>
    <scope>NUCLEOTIDE SEQUENCE [LARGE SCALE GENOMIC DNA]</scope>
    <source>
        <strain evidence="4 5">MKL-01</strain>
    </source>
</reference>
<accession>A0A5M8A964</accession>
<dbReference type="GO" id="GO:0046872">
    <property type="term" value="F:metal ion binding"/>
    <property type="evidence" value="ECO:0007669"/>
    <property type="project" value="UniProtKB-KW"/>
</dbReference>
<sequence>MASGADLPSDKPARQALVLFAHGARDARWREPFDRLHARLTAMLPDCAVRLAFLELMTPNLPDTLTQLAAQQIDDILVVPVFFGQGGHLRRDLPALLDDCRARLAGIRIRSAAAVGEADSVLDAIAAYCAAALAGAAGDGSANDTASDSANASAGDCADGPADASTNPSAGKN</sequence>
<protein>
    <submittedName>
        <fullName evidence="4">Cobalamin biosynthesis protein CbiX</fullName>
    </submittedName>
</protein>
<dbReference type="InterPro" id="IPR050963">
    <property type="entry name" value="Sirohydro_Cobaltochel/CbiX"/>
</dbReference>
<feature type="compositionally biased region" description="Low complexity" evidence="3">
    <location>
        <begin position="139"/>
        <end position="160"/>
    </location>
</feature>